<dbReference type="OrthoDB" id="1684087at2"/>
<organism evidence="2 3">
    <name type="scientific">Paenibacillus oryzae</name>
    <dbReference type="NCBI Taxonomy" id="1844972"/>
    <lineage>
        <taxon>Bacteria</taxon>
        <taxon>Bacillati</taxon>
        <taxon>Bacillota</taxon>
        <taxon>Bacilli</taxon>
        <taxon>Bacillales</taxon>
        <taxon>Paenibacillaceae</taxon>
        <taxon>Paenibacillus</taxon>
    </lineage>
</organism>
<evidence type="ECO:0000313" key="3">
    <source>
        <dbReference type="Proteomes" id="UP000092024"/>
    </source>
</evidence>
<feature type="compositionally biased region" description="Basic residues" evidence="1">
    <location>
        <begin position="1"/>
        <end position="22"/>
    </location>
</feature>
<feature type="region of interest" description="Disordered" evidence="1">
    <location>
        <begin position="1"/>
        <end position="30"/>
    </location>
</feature>
<sequence length="122" mass="13094">MAARNKKRMMKLVKKKRGKKKRTPDCCSKRKKQAAPLFNVIGPNGSATVERGGDLTFESDTIGVEVSQGSAIVRLEAPVGQEGPRGRRGKRGRRGFEGDTGATGATGTFILGKQTVVINTVH</sequence>
<dbReference type="Proteomes" id="UP000092024">
    <property type="component" value="Unassembled WGS sequence"/>
</dbReference>
<protein>
    <submittedName>
        <fullName evidence="2">Uncharacterized protein</fullName>
    </submittedName>
</protein>
<proteinExistence type="predicted"/>
<evidence type="ECO:0000313" key="2">
    <source>
        <dbReference type="EMBL" id="OBR64071.1"/>
    </source>
</evidence>
<comment type="caution">
    <text evidence="2">The sequence shown here is derived from an EMBL/GenBank/DDBJ whole genome shotgun (WGS) entry which is preliminary data.</text>
</comment>
<reference evidence="2 3" key="1">
    <citation type="submission" date="2016-05" db="EMBL/GenBank/DDBJ databases">
        <title>Paenibacillus oryzae. sp. nov., isolated from the rice root.</title>
        <authorList>
            <person name="Zhang J."/>
            <person name="Zhang X."/>
        </authorList>
    </citation>
    <scope>NUCLEOTIDE SEQUENCE [LARGE SCALE GENOMIC DNA]</scope>
    <source>
        <strain evidence="2 3">1DrF-4</strain>
    </source>
</reference>
<keyword evidence="3" id="KW-1185">Reference proteome</keyword>
<accession>A0A1A5YEK2</accession>
<name>A0A1A5YEK2_9BACL</name>
<dbReference type="RefSeq" id="WP_068685522.1">
    <property type="nucleotide sequence ID" value="NZ_LYPA01000067.1"/>
</dbReference>
<feature type="region of interest" description="Disordered" evidence="1">
    <location>
        <begin position="78"/>
        <end position="106"/>
    </location>
</feature>
<evidence type="ECO:0000256" key="1">
    <source>
        <dbReference type="SAM" id="MobiDB-lite"/>
    </source>
</evidence>
<gene>
    <name evidence="2" type="ORF">A7K91_20485</name>
</gene>
<dbReference type="AlphaFoldDB" id="A0A1A5YEK2"/>
<dbReference type="EMBL" id="LYPA01000067">
    <property type="protein sequence ID" value="OBR64071.1"/>
    <property type="molecule type" value="Genomic_DNA"/>
</dbReference>